<dbReference type="Proteomes" id="UP000270343">
    <property type="component" value="Unassembled WGS sequence"/>
</dbReference>
<organism evidence="1 2">
    <name type="scientific">Streptomyces klenkii</name>
    <dbReference type="NCBI Taxonomy" id="1420899"/>
    <lineage>
        <taxon>Bacteria</taxon>
        <taxon>Bacillati</taxon>
        <taxon>Actinomycetota</taxon>
        <taxon>Actinomycetes</taxon>
        <taxon>Kitasatosporales</taxon>
        <taxon>Streptomycetaceae</taxon>
        <taxon>Streptomyces</taxon>
    </lineage>
</organism>
<evidence type="ECO:0000313" key="2">
    <source>
        <dbReference type="Proteomes" id="UP000270343"/>
    </source>
</evidence>
<proteinExistence type="predicted"/>
<gene>
    <name evidence="1" type="ORF">D7231_09745</name>
</gene>
<evidence type="ECO:0000313" key="1">
    <source>
        <dbReference type="EMBL" id="RKN75670.1"/>
    </source>
</evidence>
<comment type="caution">
    <text evidence="1">The sequence shown here is derived from an EMBL/GenBank/DDBJ whole genome shotgun (WGS) entry which is preliminary data.</text>
</comment>
<dbReference type="EMBL" id="RBAM01000003">
    <property type="protein sequence ID" value="RKN75670.1"/>
    <property type="molecule type" value="Genomic_DNA"/>
</dbReference>
<name>A0A3B0BS52_9ACTN</name>
<sequence>MIENSERLLSGSPEDRKAFFALLKRAAEHWRSPHHKPRGVGIPFTVVLVCESGEGAADLFGLNLNGN</sequence>
<protein>
    <submittedName>
        <fullName evidence="1">Uncharacterized protein</fullName>
    </submittedName>
</protein>
<accession>A0A3B0BS52</accession>
<reference evidence="1 2" key="1">
    <citation type="journal article" date="2015" name="Antonie Van Leeuwenhoek">
        <title>Streptomyces klenkii sp. nov., isolated from deep marine sediment.</title>
        <authorList>
            <person name="Veyisoglu A."/>
            <person name="Sahin N."/>
        </authorList>
    </citation>
    <scope>NUCLEOTIDE SEQUENCE [LARGE SCALE GENOMIC DNA]</scope>
    <source>
        <strain evidence="1 2">KCTC 29202</strain>
    </source>
</reference>
<keyword evidence="2" id="KW-1185">Reference proteome</keyword>
<dbReference type="AlphaFoldDB" id="A0A3B0BS52"/>